<dbReference type="EMBL" id="LQQC01000010">
    <property type="protein sequence ID" value="KXZ58220.1"/>
    <property type="molecule type" value="Genomic_DNA"/>
</dbReference>
<dbReference type="InterPro" id="IPR009009">
    <property type="entry name" value="RlpA-like_DPBB"/>
</dbReference>
<sequence>MSKHRAEGTKASGSIFDLFRRSSKRGRYGSEPKSAAGVLASAGRRPVLAAIAVPTAAAASIVAAGFAVTPSAEDEQTQFTQNAAPAADAPDTSAAEKAAKDAEKQQKDSARSLSVKEEEPAEDTQSGSAGSSNSAGSSGKSGSTSKKSGNKAGSGAAASDSGKPKNTKASGKAGSCPASTYGQGDGFHGRKTANGERFNRNAMTAAHKTLPFNSRVKVTNTSNGKSVTVRINDRGPYHGNRCLDLSTAAMNQIGGDGVATVKWQVL</sequence>
<evidence type="ECO:0000313" key="8">
    <source>
        <dbReference type="EMBL" id="KXZ58220.1"/>
    </source>
</evidence>
<dbReference type="PATRIC" id="fig|479117.4.peg.1253"/>
<keyword evidence="6" id="KW-1133">Transmembrane helix</keyword>
<dbReference type="InterPro" id="IPR034718">
    <property type="entry name" value="RlpA"/>
</dbReference>
<dbReference type="PANTHER" id="PTHR34183:SF8">
    <property type="entry name" value="ENDOLYTIC PEPTIDOGLYCAN TRANSGLYCOSYLASE RLPA-RELATED"/>
    <property type="match status" value="1"/>
</dbReference>
<evidence type="ECO:0000256" key="4">
    <source>
        <dbReference type="RuleBase" id="RU003495"/>
    </source>
</evidence>
<dbReference type="InterPro" id="IPR036908">
    <property type="entry name" value="RlpA-like_sf"/>
</dbReference>
<dbReference type="AlphaFoldDB" id="A0A150H985"/>
<protein>
    <recommendedName>
        <fullName evidence="3">Probable endolytic peptidoglycan transglycosylase RlpA</fullName>
        <ecNumber evidence="3">4.2.2.-</ecNumber>
    </recommendedName>
</protein>
<keyword evidence="9" id="KW-1185">Reference proteome</keyword>
<evidence type="ECO:0000259" key="7">
    <source>
        <dbReference type="Pfam" id="PF03330"/>
    </source>
</evidence>
<dbReference type="EC" id="4.2.2.-" evidence="3"/>
<organism evidence="8 9">
    <name type="scientific">Brevibacterium ravenspurgense</name>
    <dbReference type="NCBI Taxonomy" id="479117"/>
    <lineage>
        <taxon>Bacteria</taxon>
        <taxon>Bacillati</taxon>
        <taxon>Actinomycetota</taxon>
        <taxon>Actinomycetes</taxon>
        <taxon>Micrococcales</taxon>
        <taxon>Brevibacteriaceae</taxon>
        <taxon>Brevibacterium</taxon>
    </lineage>
</organism>
<dbReference type="GO" id="GO:0008932">
    <property type="term" value="F:lytic endotransglycosylase activity"/>
    <property type="evidence" value="ECO:0007669"/>
    <property type="project" value="UniProtKB-UniRule"/>
</dbReference>
<comment type="caution">
    <text evidence="8">The sequence shown here is derived from an EMBL/GenBank/DDBJ whole genome shotgun (WGS) entry which is preliminary data.</text>
</comment>
<dbReference type="HAMAP" id="MF_02071">
    <property type="entry name" value="RlpA"/>
    <property type="match status" value="1"/>
</dbReference>
<dbReference type="GO" id="GO:0000270">
    <property type="term" value="P:peptidoglycan metabolic process"/>
    <property type="evidence" value="ECO:0007669"/>
    <property type="project" value="UniProtKB-UniRule"/>
</dbReference>
<feature type="transmembrane region" description="Helical" evidence="6">
    <location>
        <begin position="47"/>
        <end position="68"/>
    </location>
</feature>
<keyword evidence="6" id="KW-0472">Membrane</keyword>
<keyword evidence="6" id="KW-0812">Transmembrane</keyword>
<dbReference type="CDD" id="cd22268">
    <property type="entry name" value="DPBB_RlpA-like"/>
    <property type="match status" value="1"/>
</dbReference>
<comment type="similarity">
    <text evidence="3 4">Belongs to the RlpA family.</text>
</comment>
<dbReference type="SUPFAM" id="SSF50685">
    <property type="entry name" value="Barwin-like endoglucanases"/>
    <property type="match status" value="1"/>
</dbReference>
<feature type="domain" description="RlpA-like protein double-psi beta-barrel" evidence="7">
    <location>
        <begin position="179"/>
        <end position="261"/>
    </location>
</feature>
<feature type="compositionally biased region" description="Basic and acidic residues" evidence="5">
    <location>
        <begin position="97"/>
        <end position="118"/>
    </location>
</feature>
<dbReference type="Gene3D" id="2.40.40.10">
    <property type="entry name" value="RlpA-like domain"/>
    <property type="match status" value="1"/>
</dbReference>
<evidence type="ECO:0000256" key="1">
    <source>
        <dbReference type="ARBA" id="ARBA00023239"/>
    </source>
</evidence>
<dbReference type="GO" id="GO:0071555">
    <property type="term" value="P:cell wall organization"/>
    <property type="evidence" value="ECO:0007669"/>
    <property type="project" value="UniProtKB-KW"/>
</dbReference>
<reference evidence="8 9" key="1">
    <citation type="submission" date="2016-01" db="EMBL/GenBank/DDBJ databases">
        <title>Use of Whole Genome Sequencing to ascertain that Brevibacterium massiliense (Roux, Raoult 2009) is a later heterotypic synonym of Brevibacterium ravenspurgense (Mages 2008).</title>
        <authorList>
            <person name="Bernier A.-M."/>
            <person name="Burdz T."/>
            <person name="Huynh C."/>
            <person name="Pachecho A.L."/>
            <person name="Wiebe D."/>
            <person name="Bonner C."/>
            <person name="Bernard K."/>
        </authorList>
    </citation>
    <scope>NUCLEOTIDE SEQUENCE [LARGE SCALE GENOMIC DNA]</scope>
    <source>
        <strain evidence="8 9">CCUG56047</strain>
    </source>
</reference>
<proteinExistence type="inferred from homology"/>
<dbReference type="Proteomes" id="UP000243589">
    <property type="component" value="Unassembled WGS sequence"/>
</dbReference>
<keyword evidence="1 3" id="KW-0456">Lyase</keyword>
<dbReference type="InterPro" id="IPR012997">
    <property type="entry name" value="RplA"/>
</dbReference>
<accession>A0A150H985</accession>
<dbReference type="NCBIfam" id="TIGR00413">
    <property type="entry name" value="rlpA"/>
    <property type="match status" value="1"/>
</dbReference>
<evidence type="ECO:0000313" key="9">
    <source>
        <dbReference type="Proteomes" id="UP000243589"/>
    </source>
</evidence>
<evidence type="ECO:0000256" key="2">
    <source>
        <dbReference type="ARBA" id="ARBA00023316"/>
    </source>
</evidence>
<evidence type="ECO:0000256" key="5">
    <source>
        <dbReference type="SAM" id="MobiDB-lite"/>
    </source>
</evidence>
<feature type="region of interest" description="Disordered" evidence="5">
    <location>
        <begin position="69"/>
        <end position="194"/>
    </location>
</feature>
<gene>
    <name evidence="3" type="primary">rlpA</name>
    <name evidence="8" type="ORF">Bravens_01258</name>
</gene>
<dbReference type="Pfam" id="PF03330">
    <property type="entry name" value="DPBB_1"/>
    <property type="match status" value="1"/>
</dbReference>
<dbReference type="PANTHER" id="PTHR34183">
    <property type="entry name" value="ENDOLYTIC PEPTIDOGLYCAN TRANSGLYCOSYLASE RLPA"/>
    <property type="match status" value="1"/>
</dbReference>
<keyword evidence="2 3" id="KW-0961">Cell wall biogenesis/degradation</keyword>
<evidence type="ECO:0000256" key="3">
    <source>
        <dbReference type="HAMAP-Rule" id="MF_02071"/>
    </source>
</evidence>
<feature type="compositionally biased region" description="Low complexity" evidence="5">
    <location>
        <begin position="83"/>
        <end position="96"/>
    </location>
</feature>
<evidence type="ECO:0000256" key="6">
    <source>
        <dbReference type="SAM" id="Phobius"/>
    </source>
</evidence>
<name>A0A150H985_9MICO</name>
<comment type="function">
    <text evidence="3">Lytic transglycosylase with a strong preference for naked glycan strands that lack stem peptides.</text>
</comment>
<dbReference type="RefSeq" id="WP_062021438.1">
    <property type="nucleotide sequence ID" value="NZ_LQQC01000010.1"/>
</dbReference>
<feature type="compositionally biased region" description="Low complexity" evidence="5">
    <location>
        <begin position="126"/>
        <end position="161"/>
    </location>
</feature>